<name>B6W2T7_9BACT</name>
<reference evidence="1 2" key="2">
    <citation type="submission" date="2008-10" db="EMBL/GenBank/DDBJ databases">
        <authorList>
            <person name="Fulton L."/>
            <person name="Clifton S."/>
            <person name="Fulton B."/>
            <person name="Xu J."/>
            <person name="Minx P."/>
            <person name="Pepin K.H."/>
            <person name="Johnson M."/>
            <person name="Thiruvilangam P."/>
            <person name="Bhonagiri V."/>
            <person name="Nash W.E."/>
            <person name="Mardis E.R."/>
            <person name="Wilson R.K."/>
        </authorList>
    </citation>
    <scope>NUCLEOTIDE SEQUENCE [LARGE SCALE GENOMIC DNA]</scope>
    <source>
        <strain evidence="1 2">DSM 17855</strain>
    </source>
</reference>
<sequence length="49" mass="5478">MWTRRIHLCIRQSEDATTKAAAGIITLPSNTFRIIPNAVPLMLLLLMGK</sequence>
<dbReference type="AlphaFoldDB" id="B6W2T7"/>
<accession>B6W2T7</accession>
<gene>
    <name evidence="1" type="ORF">BACDOR_04083</name>
</gene>
<dbReference type="HOGENOM" id="CLU_3132209_0_0_10"/>
<evidence type="ECO:0000313" key="2">
    <source>
        <dbReference type="Proteomes" id="UP000004849"/>
    </source>
</evidence>
<organism evidence="1 2">
    <name type="scientific">Phocaeicola dorei DSM 17855</name>
    <dbReference type="NCBI Taxonomy" id="483217"/>
    <lineage>
        <taxon>Bacteria</taxon>
        <taxon>Pseudomonadati</taxon>
        <taxon>Bacteroidota</taxon>
        <taxon>Bacteroidia</taxon>
        <taxon>Bacteroidales</taxon>
        <taxon>Bacteroidaceae</taxon>
        <taxon>Phocaeicola</taxon>
    </lineage>
</organism>
<evidence type="ECO:0000313" key="1">
    <source>
        <dbReference type="EMBL" id="EEB23630.1"/>
    </source>
</evidence>
<reference evidence="1 2" key="1">
    <citation type="submission" date="2008-10" db="EMBL/GenBank/DDBJ databases">
        <title>Draft genome sequence of Bacteroides dorei (DSM 17855).</title>
        <authorList>
            <person name="Sudarsanam P."/>
            <person name="Ley R."/>
            <person name="Guruge J."/>
            <person name="Turnbaugh P.J."/>
            <person name="Mahowald M."/>
            <person name="Liep D."/>
            <person name="Gordon J."/>
        </authorList>
    </citation>
    <scope>NUCLEOTIDE SEQUENCE [LARGE SCALE GENOMIC DNA]</scope>
    <source>
        <strain evidence="1 2">DSM 17855</strain>
    </source>
</reference>
<proteinExistence type="predicted"/>
<dbReference type="EMBL" id="ABWZ01000075">
    <property type="protein sequence ID" value="EEB23630.1"/>
    <property type="molecule type" value="Genomic_DNA"/>
</dbReference>
<protein>
    <submittedName>
        <fullName evidence="1">Uncharacterized protein</fullName>
    </submittedName>
</protein>
<dbReference type="Proteomes" id="UP000004849">
    <property type="component" value="Unassembled WGS sequence"/>
</dbReference>